<comment type="caution">
    <text evidence="2">The sequence shown here is derived from an EMBL/GenBank/DDBJ whole genome shotgun (WGS) entry which is preliminary data.</text>
</comment>
<organism evidence="2 3">
    <name type="scientific">Lactuca virosa</name>
    <dbReference type="NCBI Taxonomy" id="75947"/>
    <lineage>
        <taxon>Eukaryota</taxon>
        <taxon>Viridiplantae</taxon>
        <taxon>Streptophyta</taxon>
        <taxon>Embryophyta</taxon>
        <taxon>Tracheophyta</taxon>
        <taxon>Spermatophyta</taxon>
        <taxon>Magnoliopsida</taxon>
        <taxon>eudicotyledons</taxon>
        <taxon>Gunneridae</taxon>
        <taxon>Pentapetalae</taxon>
        <taxon>asterids</taxon>
        <taxon>campanulids</taxon>
        <taxon>Asterales</taxon>
        <taxon>Asteraceae</taxon>
        <taxon>Cichorioideae</taxon>
        <taxon>Cichorieae</taxon>
        <taxon>Lactucinae</taxon>
        <taxon>Lactuca</taxon>
    </lineage>
</organism>
<evidence type="ECO:0000256" key="1">
    <source>
        <dbReference type="SAM" id="MobiDB-lite"/>
    </source>
</evidence>
<accession>A0AAU9NBN3</accession>
<dbReference type="AlphaFoldDB" id="A0AAU9NBN3"/>
<dbReference type="PANTHER" id="PTHR36617:SF16">
    <property type="entry name" value="OS04G0516500 PROTEIN"/>
    <property type="match status" value="1"/>
</dbReference>
<dbReference type="PANTHER" id="PTHR36617">
    <property type="entry name" value="PROTEIN, PUTATIVE-RELATED"/>
    <property type="match status" value="1"/>
</dbReference>
<proteinExistence type="predicted"/>
<gene>
    <name evidence="2" type="ORF">LVIROSA_LOCUS22402</name>
</gene>
<protein>
    <recommendedName>
        <fullName evidence="4">DUF4283 domain-containing protein</fullName>
    </recommendedName>
</protein>
<feature type="region of interest" description="Disordered" evidence="1">
    <location>
        <begin position="373"/>
        <end position="402"/>
    </location>
</feature>
<dbReference type="Proteomes" id="UP001157418">
    <property type="component" value="Unassembled WGS sequence"/>
</dbReference>
<name>A0AAU9NBN3_9ASTR</name>
<reference evidence="2 3" key="1">
    <citation type="submission" date="2022-01" db="EMBL/GenBank/DDBJ databases">
        <authorList>
            <person name="Xiong W."/>
            <person name="Schranz E."/>
        </authorList>
    </citation>
    <scope>NUCLEOTIDE SEQUENCE [LARGE SCALE GENOMIC DNA]</scope>
</reference>
<sequence>MARNLSKLGKRFAFVRFIKVSDYKRLERRLHEIWMGSFHLFASIARFNRVVSKFGEVKSQGKAKKLNSQGNGKPHKSFEHMANSQSHVNVQRGSYANVVKGDSGVKEEKKIVPGVCSLQGKEIDNPLSRQSSIFGKLRDIRLIPKLGILLKEEGFLENIIKYVASEWVFISFLSEDTCTRFKKCEGVKSYFSEFRPVVNGFYVKERAIWLELLGLPCCAWNDAAVKKIANFWGDICFLEEDENAPLAAKRVCIKTVISSLIHDKIRVVAQGIEYVVTVREISNWEPDLMEDGDIESDIPDLSVDEEVDVCFDEDEIEGFKDNDGDKVEEGYEDSVSMTNIHSKGDRGAGFVDRKVPRDVSSSRLVENVAPNAPKTAVDEVEGEKVSESISPPPGFQRKKPSSSLGSIKMLKKKVPVVVDDIDDVLKQYIEMGGLLGIRSWNAETKAASQTSNSQLLGRLADIDKSIDNGLSSEDIIRERRSILGDLANLEKVISLDVAQKVRSTWAVEGYGGGIWNAIVGSINQLHERGSIPLNSLHRVVGDGVHTRFWKDAWCSDIPFMMRFGRLFALATNQDAMVSEVWSSDGWNFHWRRGIRGGVVSAQLDRLVEILSPIWLEVLPDKWIWDLDPSVQVWSRVAHWLDLDIQDFSSISALLDWMDVRPIARMERLTLSHLTPPPSRVPHTLKVQHSRPLSHPANVPYAPIMQRHISDVPYALVDCSFSSVFVLVDRLFFVRRMLMLQQPYITSIPAGMHLNRCRAYAFSAINQRSTLVP</sequence>
<evidence type="ECO:0000313" key="3">
    <source>
        <dbReference type="Proteomes" id="UP001157418"/>
    </source>
</evidence>
<keyword evidence="3" id="KW-1185">Reference proteome</keyword>
<evidence type="ECO:0000313" key="2">
    <source>
        <dbReference type="EMBL" id="CAH1436007.1"/>
    </source>
</evidence>
<evidence type="ECO:0008006" key="4">
    <source>
        <dbReference type="Google" id="ProtNLM"/>
    </source>
</evidence>
<dbReference type="EMBL" id="CAKMRJ010004445">
    <property type="protein sequence ID" value="CAH1436007.1"/>
    <property type="molecule type" value="Genomic_DNA"/>
</dbReference>